<keyword evidence="1" id="KW-0472">Membrane</keyword>
<feature type="transmembrane region" description="Helical" evidence="1">
    <location>
        <begin position="134"/>
        <end position="152"/>
    </location>
</feature>
<dbReference type="RefSeq" id="WP_249914218.1">
    <property type="nucleotide sequence ID" value="NZ_JAMGBB010000001.1"/>
</dbReference>
<keyword evidence="3" id="KW-1185">Reference proteome</keyword>
<dbReference type="EMBL" id="JAMGBB010000001">
    <property type="protein sequence ID" value="MCL6739742.1"/>
    <property type="molecule type" value="Genomic_DNA"/>
</dbReference>
<keyword evidence="1" id="KW-0812">Transmembrane</keyword>
<name>A0ABT0S5S1_9SPHN</name>
<dbReference type="InterPro" id="IPR049713">
    <property type="entry name" value="Pr6Pr-like"/>
</dbReference>
<proteinExistence type="predicted"/>
<feature type="transmembrane region" description="Helical" evidence="1">
    <location>
        <begin position="105"/>
        <end position="122"/>
    </location>
</feature>
<feature type="transmembrane region" description="Helical" evidence="1">
    <location>
        <begin position="172"/>
        <end position="192"/>
    </location>
</feature>
<feature type="transmembrane region" description="Helical" evidence="1">
    <location>
        <begin position="7"/>
        <end position="27"/>
    </location>
</feature>
<evidence type="ECO:0000256" key="1">
    <source>
        <dbReference type="SAM" id="Phobius"/>
    </source>
</evidence>
<gene>
    <name evidence="2" type="ORF">LZ518_01110</name>
</gene>
<reference evidence="2" key="1">
    <citation type="submission" date="2022-05" db="EMBL/GenBank/DDBJ databases">
        <authorList>
            <person name="Jo J.-H."/>
            <person name="Im W.-T."/>
        </authorList>
    </citation>
    <scope>NUCLEOTIDE SEQUENCE</scope>
    <source>
        <strain evidence="2">RB56-2</strain>
    </source>
</reference>
<evidence type="ECO:0000313" key="3">
    <source>
        <dbReference type="Proteomes" id="UP001165383"/>
    </source>
</evidence>
<keyword evidence="1" id="KW-1133">Transmembrane helix</keyword>
<accession>A0ABT0S5S1</accession>
<feature type="transmembrane region" description="Helical" evidence="1">
    <location>
        <begin position="73"/>
        <end position="93"/>
    </location>
</feature>
<sequence>MSASRIVAGIAALVGWAGLVLQYVIFADRVGLGLATWRYVGFFTVLSNIGIACIASAIALGRRNRLTAARARLMGLTAIVTVGFVYSILLRSMWNPTGLQKLVDAALHDWTPILYAILWALMPHGELKWSDLKWALVPPALYLAYAMARGAVDGWYPYYFLNPALQSGIELAMSIVGMIGVFAIIAGCGVALDMRLAGKKGQAVTE</sequence>
<organism evidence="2 3">
    <name type="scientific">Sphingomonas brevis</name>
    <dbReference type="NCBI Taxonomy" id="2908206"/>
    <lineage>
        <taxon>Bacteria</taxon>
        <taxon>Pseudomonadati</taxon>
        <taxon>Pseudomonadota</taxon>
        <taxon>Alphaproteobacteria</taxon>
        <taxon>Sphingomonadales</taxon>
        <taxon>Sphingomonadaceae</taxon>
        <taxon>Sphingomonas</taxon>
    </lineage>
</organism>
<protein>
    <submittedName>
        <fullName evidence="2">Pr6Pr family membrane protein</fullName>
    </submittedName>
</protein>
<feature type="transmembrane region" description="Helical" evidence="1">
    <location>
        <begin position="39"/>
        <end position="61"/>
    </location>
</feature>
<evidence type="ECO:0000313" key="2">
    <source>
        <dbReference type="EMBL" id="MCL6739742.1"/>
    </source>
</evidence>
<comment type="caution">
    <text evidence="2">The sequence shown here is derived from an EMBL/GenBank/DDBJ whole genome shotgun (WGS) entry which is preliminary data.</text>
</comment>
<dbReference type="NCBIfam" id="NF038065">
    <property type="entry name" value="Pr6Pr"/>
    <property type="match status" value="1"/>
</dbReference>
<dbReference type="Proteomes" id="UP001165383">
    <property type="component" value="Unassembled WGS sequence"/>
</dbReference>